<dbReference type="Gene3D" id="3.10.180.10">
    <property type="entry name" value="2,3-Dihydroxybiphenyl 1,2-Dioxygenase, domain 1"/>
    <property type="match status" value="2"/>
</dbReference>
<keyword evidence="1" id="KW-0479">Metal-binding</keyword>
<evidence type="ECO:0000256" key="1">
    <source>
        <dbReference type="ARBA" id="ARBA00022723"/>
    </source>
</evidence>
<dbReference type="InterPro" id="IPR051785">
    <property type="entry name" value="MMCE/EMCE_epimerase"/>
</dbReference>
<organism evidence="2 3">
    <name type="scientific">Enhydrobacter aerosaccus</name>
    <dbReference type="NCBI Taxonomy" id="225324"/>
    <lineage>
        <taxon>Bacteria</taxon>
        <taxon>Pseudomonadati</taxon>
        <taxon>Pseudomonadota</taxon>
        <taxon>Alphaproteobacteria</taxon>
        <taxon>Hyphomicrobiales</taxon>
        <taxon>Enhydrobacter</taxon>
    </lineage>
</organism>
<dbReference type="RefSeq" id="WP_085936081.1">
    <property type="nucleotide sequence ID" value="NZ_FUWJ01000007.1"/>
</dbReference>
<keyword evidence="2" id="KW-0560">Oxidoreductase</keyword>
<protein>
    <submittedName>
        <fullName evidence="2">Glyoxalase/Bleomycin resistance protein/Dioxygenase superfamily protein</fullName>
    </submittedName>
</protein>
<dbReference type="Pfam" id="PF13669">
    <property type="entry name" value="Glyoxalase_4"/>
    <property type="match status" value="1"/>
</dbReference>
<dbReference type="SUPFAM" id="SSF54593">
    <property type="entry name" value="Glyoxalase/Bleomycin resistance protein/Dihydroxybiphenyl dioxygenase"/>
    <property type="match status" value="1"/>
</dbReference>
<keyword evidence="2" id="KW-0223">Dioxygenase</keyword>
<dbReference type="OrthoDB" id="7374658at2"/>
<dbReference type="GO" id="GO:0004493">
    <property type="term" value="F:methylmalonyl-CoA epimerase activity"/>
    <property type="evidence" value="ECO:0007669"/>
    <property type="project" value="TreeGrafter"/>
</dbReference>
<dbReference type="InterPro" id="IPR029068">
    <property type="entry name" value="Glyas_Bleomycin-R_OHBP_Dase"/>
</dbReference>
<dbReference type="GO" id="GO:0051213">
    <property type="term" value="F:dioxygenase activity"/>
    <property type="evidence" value="ECO:0007669"/>
    <property type="project" value="UniProtKB-KW"/>
</dbReference>
<evidence type="ECO:0000313" key="2">
    <source>
        <dbReference type="EMBL" id="SKA24441.1"/>
    </source>
</evidence>
<dbReference type="Proteomes" id="UP000190092">
    <property type="component" value="Unassembled WGS sequence"/>
</dbReference>
<dbReference type="GO" id="GO:0046872">
    <property type="term" value="F:metal ion binding"/>
    <property type="evidence" value="ECO:0007669"/>
    <property type="project" value="UniProtKB-KW"/>
</dbReference>
<dbReference type="PANTHER" id="PTHR43048">
    <property type="entry name" value="METHYLMALONYL-COA EPIMERASE"/>
    <property type="match status" value="1"/>
</dbReference>
<evidence type="ECO:0000313" key="3">
    <source>
        <dbReference type="Proteomes" id="UP000190092"/>
    </source>
</evidence>
<sequence>MLDRCDRVQIAVHDAAKAARRYKQLLGSEISRREHSRYLAARRTILAVGESEFELCEADGAGRTQEFLARRGEGLMTAGYCTADLDGMMKRWEGLGLAFDRDDEQLYLGPDVTFGLPIVISLSTYRPRVGPVSFLYETTNTLKSDWRRAATLYAGLFGLDPSRFSAIGSERFGYVGTLTLFDPPNRLDRIELSQATDEVQAMGRFVKKHGDSLYMCYVETHDWPAIRGRLLEAKAQYTPRGSDAETDPDGGWVHPKELHGLLLGISRTGLAWEWSGRKDLVPAL</sequence>
<dbReference type="AlphaFoldDB" id="A0A1T4S984"/>
<gene>
    <name evidence="2" type="ORF">SAMN02745126_04404</name>
</gene>
<proteinExistence type="predicted"/>
<accession>A0A1T4S984</accession>
<name>A0A1T4S984_9HYPH</name>
<dbReference type="STRING" id="225324.SAMN02745126_04404"/>
<dbReference type="EMBL" id="FUWJ01000007">
    <property type="protein sequence ID" value="SKA24441.1"/>
    <property type="molecule type" value="Genomic_DNA"/>
</dbReference>
<dbReference type="GO" id="GO:0046491">
    <property type="term" value="P:L-methylmalonyl-CoA metabolic process"/>
    <property type="evidence" value="ECO:0007669"/>
    <property type="project" value="TreeGrafter"/>
</dbReference>
<dbReference type="PANTHER" id="PTHR43048:SF3">
    <property type="entry name" value="METHYLMALONYL-COA EPIMERASE, MITOCHONDRIAL"/>
    <property type="match status" value="1"/>
</dbReference>
<reference evidence="3" key="1">
    <citation type="submission" date="2017-02" db="EMBL/GenBank/DDBJ databases">
        <authorList>
            <person name="Varghese N."/>
            <person name="Submissions S."/>
        </authorList>
    </citation>
    <scope>NUCLEOTIDE SEQUENCE [LARGE SCALE GENOMIC DNA]</scope>
    <source>
        <strain evidence="3">ATCC 27094</strain>
    </source>
</reference>
<keyword evidence="3" id="KW-1185">Reference proteome</keyword>